<dbReference type="Proteomes" id="UP001367676">
    <property type="component" value="Unassembled WGS sequence"/>
</dbReference>
<keyword evidence="1" id="KW-0472">Membrane</keyword>
<reference evidence="2 3" key="1">
    <citation type="submission" date="2024-03" db="EMBL/GenBank/DDBJ databases">
        <title>Adaptation during the transition from Ophiocordyceps entomopathogen to insect associate is accompanied by gene loss and intensified selection.</title>
        <authorList>
            <person name="Ward C.M."/>
            <person name="Onetto C.A."/>
            <person name="Borneman A.R."/>
        </authorList>
    </citation>
    <scope>NUCLEOTIDE SEQUENCE [LARGE SCALE GENOMIC DNA]</scope>
    <source>
        <strain evidence="2">AWRI1</strain>
        <tissue evidence="2">Single Adult Female</tissue>
    </source>
</reference>
<keyword evidence="1" id="KW-1133">Transmembrane helix</keyword>
<comment type="caution">
    <text evidence="2">The sequence shown here is derived from an EMBL/GenBank/DDBJ whole genome shotgun (WGS) entry which is preliminary data.</text>
</comment>
<feature type="transmembrane region" description="Helical" evidence="1">
    <location>
        <begin position="20"/>
        <end position="38"/>
    </location>
</feature>
<keyword evidence="1" id="KW-0812">Transmembrane</keyword>
<evidence type="ECO:0000256" key="1">
    <source>
        <dbReference type="SAM" id="Phobius"/>
    </source>
</evidence>
<organism evidence="2 3">
    <name type="scientific">Parthenolecanium corni</name>
    <dbReference type="NCBI Taxonomy" id="536013"/>
    <lineage>
        <taxon>Eukaryota</taxon>
        <taxon>Metazoa</taxon>
        <taxon>Ecdysozoa</taxon>
        <taxon>Arthropoda</taxon>
        <taxon>Hexapoda</taxon>
        <taxon>Insecta</taxon>
        <taxon>Pterygota</taxon>
        <taxon>Neoptera</taxon>
        <taxon>Paraneoptera</taxon>
        <taxon>Hemiptera</taxon>
        <taxon>Sternorrhyncha</taxon>
        <taxon>Coccoidea</taxon>
        <taxon>Coccidae</taxon>
        <taxon>Parthenolecanium</taxon>
    </lineage>
</organism>
<evidence type="ECO:0000313" key="3">
    <source>
        <dbReference type="Proteomes" id="UP001367676"/>
    </source>
</evidence>
<proteinExistence type="predicted"/>
<dbReference type="EMBL" id="JBBCAQ010000036">
    <property type="protein sequence ID" value="KAK7576408.1"/>
    <property type="molecule type" value="Genomic_DNA"/>
</dbReference>
<accession>A0AAN9Y0T5</accession>
<protein>
    <submittedName>
        <fullName evidence="2">Uncharacterized protein</fullName>
    </submittedName>
</protein>
<dbReference type="AlphaFoldDB" id="A0AAN9Y0T5"/>
<gene>
    <name evidence="2" type="ORF">V9T40_012694</name>
</gene>
<name>A0AAN9Y0T5_9HEMI</name>
<sequence length="110" mass="11467">MVLQHLSEIFRTQLQDGLVYLNFIAVAATVLGPVFLCVGESPFAVRDLTAPASLAAASLSASAPTYLNNSPRGLQIPPLPVQHNPQFVLVVTGSSGQQAGEQNSIVPGGQ</sequence>
<evidence type="ECO:0000313" key="2">
    <source>
        <dbReference type="EMBL" id="KAK7576408.1"/>
    </source>
</evidence>
<keyword evidence="3" id="KW-1185">Reference proteome</keyword>